<gene>
    <name evidence="8" type="ORF">LTRI10_LOCUS1086</name>
</gene>
<evidence type="ECO:0000313" key="8">
    <source>
        <dbReference type="EMBL" id="CAL1353163.1"/>
    </source>
</evidence>
<dbReference type="GO" id="GO:0007165">
    <property type="term" value="P:signal transduction"/>
    <property type="evidence" value="ECO:0007669"/>
    <property type="project" value="TreeGrafter"/>
</dbReference>
<dbReference type="InterPro" id="IPR052751">
    <property type="entry name" value="Plant_MAPKKK"/>
</dbReference>
<keyword evidence="9" id="KW-1185">Reference proteome</keyword>
<evidence type="ECO:0000256" key="6">
    <source>
        <dbReference type="RuleBase" id="RU000304"/>
    </source>
</evidence>
<sequence length="308" mass="33673">MRVVVNHPYKNPPSSPPSEIQWTRGELLGKGSYGEVFVGIPKPPNPPPLMAVKSAPEYDAKSLKLERRILANFSRNPNIIQYFGAQTTEHGGHRTYNLLLEYAPGGSLSNFIAKRRRGIPEIHVRVCTRMILEALSCIHSRGYVHCDIKPDNILVFEGAGGEHSSLCRLKVADFGAAVEISKQSGGREKLGVRGTVRYMAAEVAAAGMVSTAMDIWALGCTVVEMITRKRPWKGLEKEEVMARLAEGRHPDIPAGLSAEGRDFLEECFVTSCVKRATADSVLNHPFVARCDGSAQQEADITPPAHSNS</sequence>
<dbReference type="PROSITE" id="PS50011">
    <property type="entry name" value="PROTEIN_KINASE_DOM"/>
    <property type="match status" value="1"/>
</dbReference>
<dbReference type="CDD" id="cd06606">
    <property type="entry name" value="STKc_MAPKKK"/>
    <property type="match status" value="1"/>
</dbReference>
<dbReference type="PANTHER" id="PTHR48011:SF51">
    <property type="entry name" value="PROTEIN KINASE SUPERFAMILY PROTEIN"/>
    <property type="match status" value="1"/>
</dbReference>
<dbReference type="Pfam" id="PF00069">
    <property type="entry name" value="Pkinase"/>
    <property type="match status" value="1"/>
</dbReference>
<dbReference type="InterPro" id="IPR011009">
    <property type="entry name" value="Kinase-like_dom_sf"/>
</dbReference>
<feature type="binding site" evidence="5">
    <location>
        <position position="53"/>
    </location>
    <ligand>
        <name>ATP</name>
        <dbReference type="ChEBI" id="CHEBI:30616"/>
    </ligand>
</feature>
<dbReference type="PANTHER" id="PTHR48011">
    <property type="entry name" value="CCR4-NOT TRANSCRIPTIONAL COMPLEX SUBUNIT CAF120-RELATED"/>
    <property type="match status" value="1"/>
</dbReference>
<dbReference type="AlphaFoldDB" id="A0AAV2C9P9"/>
<dbReference type="PROSITE" id="PS00108">
    <property type="entry name" value="PROTEIN_KINASE_ST"/>
    <property type="match status" value="1"/>
</dbReference>
<keyword evidence="4 5" id="KW-0067">ATP-binding</keyword>
<keyword evidence="2 5" id="KW-0547">Nucleotide-binding</keyword>
<evidence type="ECO:0000256" key="4">
    <source>
        <dbReference type="ARBA" id="ARBA00022840"/>
    </source>
</evidence>
<evidence type="ECO:0000313" key="9">
    <source>
        <dbReference type="Proteomes" id="UP001497516"/>
    </source>
</evidence>
<evidence type="ECO:0000256" key="3">
    <source>
        <dbReference type="ARBA" id="ARBA00022777"/>
    </source>
</evidence>
<dbReference type="GO" id="GO:0004674">
    <property type="term" value="F:protein serine/threonine kinase activity"/>
    <property type="evidence" value="ECO:0007669"/>
    <property type="project" value="UniProtKB-KW"/>
</dbReference>
<evidence type="ECO:0000256" key="5">
    <source>
        <dbReference type="PROSITE-ProRule" id="PRU10141"/>
    </source>
</evidence>
<evidence type="ECO:0000256" key="2">
    <source>
        <dbReference type="ARBA" id="ARBA00022741"/>
    </source>
</evidence>
<comment type="similarity">
    <text evidence="6">Belongs to the protein kinase superfamily.</text>
</comment>
<evidence type="ECO:0000256" key="1">
    <source>
        <dbReference type="ARBA" id="ARBA00022679"/>
    </source>
</evidence>
<accession>A0AAV2C9P9</accession>
<dbReference type="EMBL" id="OZ034813">
    <property type="protein sequence ID" value="CAL1353163.1"/>
    <property type="molecule type" value="Genomic_DNA"/>
</dbReference>
<evidence type="ECO:0000259" key="7">
    <source>
        <dbReference type="PROSITE" id="PS50011"/>
    </source>
</evidence>
<dbReference type="Proteomes" id="UP001497516">
    <property type="component" value="Chromosome 1"/>
</dbReference>
<dbReference type="SMART" id="SM00220">
    <property type="entry name" value="S_TKc"/>
    <property type="match status" value="1"/>
</dbReference>
<proteinExistence type="inferred from homology"/>
<protein>
    <recommendedName>
        <fullName evidence="7">Protein kinase domain-containing protein</fullName>
    </recommendedName>
</protein>
<dbReference type="PROSITE" id="PS00107">
    <property type="entry name" value="PROTEIN_KINASE_ATP"/>
    <property type="match status" value="1"/>
</dbReference>
<keyword evidence="3" id="KW-0418">Kinase</keyword>
<dbReference type="SUPFAM" id="SSF56112">
    <property type="entry name" value="Protein kinase-like (PK-like)"/>
    <property type="match status" value="1"/>
</dbReference>
<keyword evidence="1" id="KW-0808">Transferase</keyword>
<feature type="domain" description="Protein kinase" evidence="7">
    <location>
        <begin position="22"/>
        <end position="287"/>
    </location>
</feature>
<name>A0AAV2C9P9_9ROSI</name>
<dbReference type="Gene3D" id="1.10.510.10">
    <property type="entry name" value="Transferase(Phosphotransferase) domain 1"/>
    <property type="match status" value="1"/>
</dbReference>
<dbReference type="InterPro" id="IPR008271">
    <property type="entry name" value="Ser/Thr_kinase_AS"/>
</dbReference>
<dbReference type="InterPro" id="IPR000719">
    <property type="entry name" value="Prot_kinase_dom"/>
</dbReference>
<dbReference type="GO" id="GO:0005524">
    <property type="term" value="F:ATP binding"/>
    <property type="evidence" value="ECO:0007669"/>
    <property type="project" value="UniProtKB-UniRule"/>
</dbReference>
<dbReference type="InterPro" id="IPR017441">
    <property type="entry name" value="Protein_kinase_ATP_BS"/>
</dbReference>
<organism evidence="8 9">
    <name type="scientific">Linum trigynum</name>
    <dbReference type="NCBI Taxonomy" id="586398"/>
    <lineage>
        <taxon>Eukaryota</taxon>
        <taxon>Viridiplantae</taxon>
        <taxon>Streptophyta</taxon>
        <taxon>Embryophyta</taxon>
        <taxon>Tracheophyta</taxon>
        <taxon>Spermatophyta</taxon>
        <taxon>Magnoliopsida</taxon>
        <taxon>eudicotyledons</taxon>
        <taxon>Gunneridae</taxon>
        <taxon>Pentapetalae</taxon>
        <taxon>rosids</taxon>
        <taxon>fabids</taxon>
        <taxon>Malpighiales</taxon>
        <taxon>Linaceae</taxon>
        <taxon>Linum</taxon>
    </lineage>
</organism>
<reference evidence="8 9" key="1">
    <citation type="submission" date="2024-04" db="EMBL/GenBank/DDBJ databases">
        <authorList>
            <person name="Fracassetti M."/>
        </authorList>
    </citation>
    <scope>NUCLEOTIDE SEQUENCE [LARGE SCALE GENOMIC DNA]</scope>
</reference>
<keyword evidence="6" id="KW-0723">Serine/threonine-protein kinase</keyword>